<sequence>MYECGSSDAHDRQTYGNAPSPFSHWRQTFVKTSRHNTPRSKVKIEKQPLRNRRSSKNPRLTCKLRDKISTKEKKGRKSSQLDVSAALGPSVCPQIASIHGALPLLDG</sequence>
<proteinExistence type="predicted"/>
<feature type="region of interest" description="Disordered" evidence="1">
    <location>
        <begin position="1"/>
        <end position="84"/>
    </location>
</feature>
<dbReference type="Proteomes" id="UP001168821">
    <property type="component" value="Unassembled WGS sequence"/>
</dbReference>
<name>A0AA38INM3_9CUCU</name>
<keyword evidence="3" id="KW-1185">Reference proteome</keyword>
<feature type="compositionally biased region" description="Basic and acidic residues" evidence="1">
    <location>
        <begin position="63"/>
        <end position="72"/>
    </location>
</feature>
<protein>
    <submittedName>
        <fullName evidence="2">Uncharacterized protein</fullName>
    </submittedName>
</protein>
<organism evidence="2 3">
    <name type="scientific">Zophobas morio</name>
    <dbReference type="NCBI Taxonomy" id="2755281"/>
    <lineage>
        <taxon>Eukaryota</taxon>
        <taxon>Metazoa</taxon>
        <taxon>Ecdysozoa</taxon>
        <taxon>Arthropoda</taxon>
        <taxon>Hexapoda</taxon>
        <taxon>Insecta</taxon>
        <taxon>Pterygota</taxon>
        <taxon>Neoptera</taxon>
        <taxon>Endopterygota</taxon>
        <taxon>Coleoptera</taxon>
        <taxon>Polyphaga</taxon>
        <taxon>Cucujiformia</taxon>
        <taxon>Tenebrionidae</taxon>
        <taxon>Zophobas</taxon>
    </lineage>
</organism>
<evidence type="ECO:0000256" key="1">
    <source>
        <dbReference type="SAM" id="MobiDB-lite"/>
    </source>
</evidence>
<evidence type="ECO:0000313" key="3">
    <source>
        <dbReference type="Proteomes" id="UP001168821"/>
    </source>
</evidence>
<evidence type="ECO:0000313" key="2">
    <source>
        <dbReference type="EMBL" id="KAJ3657326.1"/>
    </source>
</evidence>
<comment type="caution">
    <text evidence="2">The sequence shown here is derived from an EMBL/GenBank/DDBJ whole genome shotgun (WGS) entry which is preliminary data.</text>
</comment>
<reference evidence="2" key="1">
    <citation type="journal article" date="2023" name="G3 (Bethesda)">
        <title>Whole genome assemblies of Zophobas morio and Tenebrio molitor.</title>
        <authorList>
            <person name="Kaur S."/>
            <person name="Stinson S.A."/>
            <person name="diCenzo G.C."/>
        </authorList>
    </citation>
    <scope>NUCLEOTIDE SEQUENCE</scope>
    <source>
        <strain evidence="2">QUZm001</strain>
    </source>
</reference>
<accession>A0AA38INM3</accession>
<feature type="compositionally biased region" description="Basic residues" evidence="1">
    <location>
        <begin position="32"/>
        <end position="41"/>
    </location>
</feature>
<dbReference type="EMBL" id="JALNTZ010000003">
    <property type="protein sequence ID" value="KAJ3657326.1"/>
    <property type="molecule type" value="Genomic_DNA"/>
</dbReference>
<gene>
    <name evidence="2" type="ORF">Zmor_009137</name>
</gene>
<dbReference type="AlphaFoldDB" id="A0AA38INM3"/>